<dbReference type="InterPro" id="IPR037518">
    <property type="entry name" value="MPN"/>
</dbReference>
<dbReference type="Proteomes" id="UP000549394">
    <property type="component" value="Unassembled WGS sequence"/>
</dbReference>
<dbReference type="AlphaFoldDB" id="A0A7I8VE42"/>
<dbReference type="InterPro" id="IPR038389">
    <property type="entry name" value="PSMG2_sf"/>
</dbReference>
<dbReference type="Pfam" id="PF01398">
    <property type="entry name" value="JAB"/>
    <property type="match status" value="1"/>
</dbReference>
<dbReference type="GO" id="GO:0016042">
    <property type="term" value="P:lipid catabolic process"/>
    <property type="evidence" value="ECO:0007669"/>
    <property type="project" value="TreeGrafter"/>
</dbReference>
<dbReference type="GO" id="GO:0008237">
    <property type="term" value="F:metallopeptidase activity"/>
    <property type="evidence" value="ECO:0007669"/>
    <property type="project" value="InterPro"/>
</dbReference>
<dbReference type="EMBL" id="CAJFCJ010000005">
    <property type="protein sequence ID" value="CAD5114435.1"/>
    <property type="molecule type" value="Genomic_DNA"/>
</dbReference>
<dbReference type="InterPro" id="IPR013818">
    <property type="entry name" value="Lipase"/>
</dbReference>
<dbReference type="InterPro" id="IPR029058">
    <property type="entry name" value="AB_hydrolase_fold"/>
</dbReference>
<evidence type="ECO:0000256" key="1">
    <source>
        <dbReference type="ARBA" id="ARBA00004613"/>
    </source>
</evidence>
<evidence type="ECO:0000313" key="8">
    <source>
        <dbReference type="Proteomes" id="UP000549394"/>
    </source>
</evidence>
<dbReference type="Pfam" id="PF18755">
    <property type="entry name" value="RAMA"/>
    <property type="match status" value="1"/>
</dbReference>
<dbReference type="InterPro" id="IPR019151">
    <property type="entry name" value="Proteasome_assmbl_chaperone_2"/>
</dbReference>
<dbReference type="InterPro" id="IPR000734">
    <property type="entry name" value="TAG_lipase"/>
</dbReference>
<gene>
    <name evidence="7" type="ORF">DGYR_LOCUS3276</name>
</gene>
<dbReference type="PRINTS" id="PR00821">
    <property type="entry name" value="TAGLIPASE"/>
</dbReference>
<feature type="domain" description="MPN" evidence="6">
    <location>
        <begin position="221"/>
        <end position="354"/>
    </location>
</feature>
<comment type="caution">
    <text evidence="7">The sequence shown here is derived from an EMBL/GenBank/DDBJ whole genome shotgun (WGS) entry which is preliminary data.</text>
</comment>
<reference evidence="7 8" key="1">
    <citation type="submission" date="2020-08" db="EMBL/GenBank/DDBJ databases">
        <authorList>
            <person name="Hejnol A."/>
        </authorList>
    </citation>
    <scope>NUCLEOTIDE SEQUENCE [LARGE SCALE GENOMIC DNA]</scope>
</reference>
<sequence length="912" mass="102145">MEGVEADDLSQIEEVEKTQETPEKSISPEEHDDEVEKDCHDVVTDEGLGGNPPKELKQVTGRGVTLALLLRDKLIEPGEEVLSIEYLGKKFVADLLPDGKLKSQENVFNSPSAWAIHCKKVVNPDKKSGCGWGSVRYKGKKLDTYKTLWLKNKGLVVPTGNYKCPVEDFTFNVYNPKNIKAPTSDDTGEPIDHSALPIRTIPSNCYTLVQCSTVSSQPFSVSMNISSLVTMDLHSHASSSQVMGYLGGSWDASEQELSIIAAFPLFCCLEDTENSAKSEQYVRYFMEKRNLILVGWYHSHPRVSPCPTIFDIDCHMEYTYRVRGATYQPCIAAIFSPFRGTGTEGRSEFNLFWVAAPSENRTLEYAKPIKVEYSVKNDSLNDANVLLQIKLISAFYKEMKNGIRCPEDIEPEFELFTRNNRDQPEIISDEFLGENFDGKREKTFFVLHGFAGSGQDDWVIEMKNSLLDQYDCNFISVDWSWGALPDINRPIDPVPSSNARVVGRMIGNIIKFAGQQTELDFDSVHCIGYSLGGQGCGFFGKWMDTKIGRITGLDPAGQIFEMDDIRGRLDKTDANFVDVIHTNTFGSLISSGTKVISGHVDFIANKGEDQPGCDGLLVDVCSHERSHELWNDSLKNGCSPCSGDECQEFGMNSIDFPGRGVFSLITNDGASGSFCIPNLRRTEEMKWKNYTAVVPCVSVGNVSQLACDLIIHTLQMKKVGYLYSENVHPFVGNDPYKTITELEKKDAGGVTTAIDIYCSDCLAVIQFRTPVYPRRSKKLVQELEKFLKQFKEVLILSGGHASERNDKEINGPPYRLLTSQALEKKQKDLSWDYLERRRISGVGIGLMLFDKLEKAVNAAFLVFFCAEGDNADDGKMMANLLMEYLSFEKNKWKIPPSWTLQYGSNLQKSCFR</sequence>
<dbReference type="PANTHER" id="PTHR11610">
    <property type="entry name" value="LIPASE"/>
    <property type="match status" value="1"/>
</dbReference>
<dbReference type="InterPro" id="IPR040843">
    <property type="entry name" value="RAMA"/>
</dbReference>
<dbReference type="Gene3D" id="3.40.50.1820">
    <property type="entry name" value="alpha/beta hydrolase"/>
    <property type="match status" value="1"/>
</dbReference>
<dbReference type="Pfam" id="PF09754">
    <property type="entry name" value="PAC2"/>
    <property type="match status" value="1"/>
</dbReference>
<evidence type="ECO:0000313" key="7">
    <source>
        <dbReference type="EMBL" id="CAD5114435.1"/>
    </source>
</evidence>
<feature type="region of interest" description="Disordered" evidence="5">
    <location>
        <begin position="1"/>
        <end position="56"/>
    </location>
</feature>
<protein>
    <submittedName>
        <fullName evidence="7">DgyrCDS3567</fullName>
    </submittedName>
</protein>
<dbReference type="OrthoDB" id="167806at2759"/>
<dbReference type="GO" id="GO:0016298">
    <property type="term" value="F:lipase activity"/>
    <property type="evidence" value="ECO:0007669"/>
    <property type="project" value="InterPro"/>
</dbReference>
<dbReference type="InterPro" id="IPR000555">
    <property type="entry name" value="JAMM/MPN+_dom"/>
</dbReference>
<feature type="compositionally biased region" description="Acidic residues" evidence="5">
    <location>
        <begin position="1"/>
        <end position="13"/>
    </location>
</feature>
<organism evidence="7 8">
    <name type="scientific">Dimorphilus gyrociliatus</name>
    <dbReference type="NCBI Taxonomy" id="2664684"/>
    <lineage>
        <taxon>Eukaryota</taxon>
        <taxon>Metazoa</taxon>
        <taxon>Spiralia</taxon>
        <taxon>Lophotrochozoa</taxon>
        <taxon>Annelida</taxon>
        <taxon>Polychaeta</taxon>
        <taxon>Polychaeta incertae sedis</taxon>
        <taxon>Dinophilidae</taxon>
        <taxon>Dimorphilus</taxon>
    </lineage>
</organism>
<dbReference type="Gene3D" id="3.40.50.10900">
    <property type="entry name" value="PAC-like subunit"/>
    <property type="match status" value="1"/>
</dbReference>
<proteinExistence type="inferred from homology"/>
<accession>A0A7I8VE42</accession>
<dbReference type="SUPFAM" id="SSF53474">
    <property type="entry name" value="alpha/beta-Hydrolases"/>
    <property type="match status" value="1"/>
</dbReference>
<comment type="similarity">
    <text evidence="2 4">Belongs to the AB hydrolase superfamily. Lipase family.</text>
</comment>
<name>A0A7I8VE42_9ANNE</name>
<dbReference type="GO" id="GO:0005615">
    <property type="term" value="C:extracellular space"/>
    <property type="evidence" value="ECO:0007669"/>
    <property type="project" value="TreeGrafter"/>
</dbReference>
<evidence type="ECO:0000256" key="3">
    <source>
        <dbReference type="ARBA" id="ARBA00022525"/>
    </source>
</evidence>
<feature type="compositionally biased region" description="Basic and acidic residues" evidence="5">
    <location>
        <begin position="14"/>
        <end position="29"/>
    </location>
</feature>
<dbReference type="PROSITE" id="PS50249">
    <property type="entry name" value="MPN"/>
    <property type="match status" value="1"/>
</dbReference>
<dbReference type="Pfam" id="PF00151">
    <property type="entry name" value="Lipase"/>
    <property type="match status" value="1"/>
</dbReference>
<evidence type="ECO:0000256" key="4">
    <source>
        <dbReference type="RuleBase" id="RU004262"/>
    </source>
</evidence>
<evidence type="ECO:0000259" key="6">
    <source>
        <dbReference type="PROSITE" id="PS50249"/>
    </source>
</evidence>
<keyword evidence="8" id="KW-1185">Reference proteome</keyword>
<evidence type="ECO:0000256" key="5">
    <source>
        <dbReference type="SAM" id="MobiDB-lite"/>
    </source>
</evidence>
<evidence type="ECO:0000256" key="2">
    <source>
        <dbReference type="ARBA" id="ARBA00010701"/>
    </source>
</evidence>
<dbReference type="Gene3D" id="3.40.140.10">
    <property type="entry name" value="Cytidine Deaminase, domain 2"/>
    <property type="match status" value="1"/>
</dbReference>
<keyword evidence="3" id="KW-0964">Secreted</keyword>
<dbReference type="SUPFAM" id="SSF102712">
    <property type="entry name" value="JAB1/MPN domain"/>
    <property type="match status" value="1"/>
</dbReference>
<comment type="subcellular location">
    <subcellularLocation>
        <location evidence="1">Secreted</location>
    </subcellularLocation>
</comment>